<proteinExistence type="predicted"/>
<dbReference type="EMBL" id="JAAAJA010000252">
    <property type="protein sequence ID" value="KAG0257594.1"/>
    <property type="molecule type" value="Genomic_DNA"/>
</dbReference>
<dbReference type="AlphaFoldDB" id="A0A9P6U3F9"/>
<dbReference type="InterPro" id="IPR017946">
    <property type="entry name" value="PLC-like_Pdiesterase_TIM-brl"/>
</dbReference>
<feature type="signal peptide" evidence="1">
    <location>
        <begin position="1"/>
        <end position="24"/>
    </location>
</feature>
<dbReference type="Gene3D" id="3.20.20.190">
    <property type="entry name" value="Phosphatidylinositol (PI) phosphodiesterase"/>
    <property type="match status" value="1"/>
</dbReference>
<dbReference type="InterPro" id="IPR051057">
    <property type="entry name" value="PI-PLC_domain"/>
</dbReference>
<evidence type="ECO:0000313" key="3">
    <source>
        <dbReference type="Proteomes" id="UP000726737"/>
    </source>
</evidence>
<protein>
    <recommendedName>
        <fullName evidence="4">PLC-like phosphodiesterase</fullName>
    </recommendedName>
</protein>
<sequence>MRTSFILSAATALLASSLVLRSDAQQLCNGYSELCAKTYDKVAYATTHNAFAYQRGALAANQENDISTQLKDGIRALMLDSYNGAGGDIQLCHSSCELLDAGTLTKTLGQVKAFMDANPNEVVTIFFENAGKLSPAQFQASYAAAGLDSYSHTQPTGSTAWPTLTEMISGGKRLVTFLDTGADASVPWLMSEYDYVFETPYRIPAGAEYPCTIDRPKDQQRQMYVLNHFVYGAIGNISQGLDLPQPGLAVKTNGDDLATHINTCQSTLNQMPNFIAVDFYDKGSILQLVAQVNNVKWDGKGPTTPKSTNVNGAASAINNKNVKAVAVVAATAALGLVAF</sequence>
<dbReference type="GO" id="GO:0006629">
    <property type="term" value="P:lipid metabolic process"/>
    <property type="evidence" value="ECO:0007669"/>
    <property type="project" value="InterPro"/>
</dbReference>
<comment type="caution">
    <text evidence="2">The sequence shown here is derived from an EMBL/GenBank/DDBJ whole genome shotgun (WGS) entry which is preliminary data.</text>
</comment>
<evidence type="ECO:0000256" key="1">
    <source>
        <dbReference type="SAM" id="SignalP"/>
    </source>
</evidence>
<keyword evidence="1" id="KW-0732">Signal</keyword>
<dbReference type="PANTHER" id="PTHR13593:SF140">
    <property type="entry name" value="PLC-LIKE PHOSPHODIESTERASE"/>
    <property type="match status" value="1"/>
</dbReference>
<dbReference type="GO" id="GO:0008081">
    <property type="term" value="F:phosphoric diester hydrolase activity"/>
    <property type="evidence" value="ECO:0007669"/>
    <property type="project" value="InterPro"/>
</dbReference>
<name>A0A9P6U3F9_9FUNG</name>
<feature type="chain" id="PRO_5040111722" description="PLC-like phosphodiesterase" evidence="1">
    <location>
        <begin position="25"/>
        <end position="339"/>
    </location>
</feature>
<evidence type="ECO:0008006" key="4">
    <source>
        <dbReference type="Google" id="ProtNLM"/>
    </source>
</evidence>
<evidence type="ECO:0000313" key="2">
    <source>
        <dbReference type="EMBL" id="KAG0257594.1"/>
    </source>
</evidence>
<organism evidence="2 3">
    <name type="scientific">Mortierella polycephala</name>
    <dbReference type="NCBI Taxonomy" id="41804"/>
    <lineage>
        <taxon>Eukaryota</taxon>
        <taxon>Fungi</taxon>
        <taxon>Fungi incertae sedis</taxon>
        <taxon>Mucoromycota</taxon>
        <taxon>Mortierellomycotina</taxon>
        <taxon>Mortierellomycetes</taxon>
        <taxon>Mortierellales</taxon>
        <taxon>Mortierellaceae</taxon>
        <taxon>Mortierella</taxon>
    </lineage>
</organism>
<dbReference type="PANTHER" id="PTHR13593">
    <property type="match status" value="1"/>
</dbReference>
<gene>
    <name evidence="2" type="ORF">BG011_003874</name>
</gene>
<dbReference type="PROSITE" id="PS50007">
    <property type="entry name" value="PIPLC_X_DOMAIN"/>
    <property type="match status" value="1"/>
</dbReference>
<keyword evidence="3" id="KW-1185">Reference proteome</keyword>
<dbReference type="Proteomes" id="UP000726737">
    <property type="component" value="Unassembled WGS sequence"/>
</dbReference>
<reference evidence="2" key="1">
    <citation type="journal article" date="2020" name="Fungal Divers.">
        <title>Resolving the Mortierellaceae phylogeny through synthesis of multi-gene phylogenetics and phylogenomics.</title>
        <authorList>
            <person name="Vandepol N."/>
            <person name="Liber J."/>
            <person name="Desiro A."/>
            <person name="Na H."/>
            <person name="Kennedy M."/>
            <person name="Barry K."/>
            <person name="Grigoriev I.V."/>
            <person name="Miller A.N."/>
            <person name="O'Donnell K."/>
            <person name="Stajich J.E."/>
            <person name="Bonito G."/>
        </authorList>
    </citation>
    <scope>NUCLEOTIDE SEQUENCE</scope>
    <source>
        <strain evidence="2">KOD948</strain>
    </source>
</reference>
<dbReference type="OrthoDB" id="7984201at2759"/>
<dbReference type="Pfam" id="PF26146">
    <property type="entry name" value="PI-PLC_X"/>
    <property type="match status" value="1"/>
</dbReference>
<dbReference type="CDD" id="cd08588">
    <property type="entry name" value="PI-PLCc_At5g67130_like"/>
    <property type="match status" value="1"/>
</dbReference>
<dbReference type="SUPFAM" id="SSF51695">
    <property type="entry name" value="PLC-like phosphodiesterases"/>
    <property type="match status" value="1"/>
</dbReference>
<accession>A0A9P6U3F9</accession>